<organism evidence="1 2">
    <name type="scientific">Phototrophicus methaneseepsis</name>
    <dbReference type="NCBI Taxonomy" id="2710758"/>
    <lineage>
        <taxon>Bacteria</taxon>
        <taxon>Bacillati</taxon>
        <taxon>Chloroflexota</taxon>
        <taxon>Candidatus Thermofontia</taxon>
        <taxon>Phototrophicales</taxon>
        <taxon>Phototrophicaceae</taxon>
        <taxon>Phototrophicus</taxon>
    </lineage>
</organism>
<dbReference type="Gene3D" id="3.40.720.10">
    <property type="entry name" value="Alkaline Phosphatase, subunit A"/>
    <property type="match status" value="1"/>
</dbReference>
<dbReference type="GO" id="GO:0016787">
    <property type="term" value="F:hydrolase activity"/>
    <property type="evidence" value="ECO:0007669"/>
    <property type="project" value="UniProtKB-ARBA"/>
</dbReference>
<evidence type="ECO:0000313" key="1">
    <source>
        <dbReference type="EMBL" id="QPC83338.1"/>
    </source>
</evidence>
<dbReference type="InterPro" id="IPR002591">
    <property type="entry name" value="Phosphodiest/P_Trfase"/>
</dbReference>
<dbReference type="EMBL" id="CP062983">
    <property type="protein sequence ID" value="QPC83338.1"/>
    <property type="molecule type" value="Genomic_DNA"/>
</dbReference>
<protein>
    <submittedName>
        <fullName evidence="1">Alkaline phosphatase family protein</fullName>
    </submittedName>
</protein>
<evidence type="ECO:0000313" key="2">
    <source>
        <dbReference type="Proteomes" id="UP000594468"/>
    </source>
</evidence>
<dbReference type="PANTHER" id="PTHR10151">
    <property type="entry name" value="ECTONUCLEOTIDE PYROPHOSPHATASE/PHOSPHODIESTERASE"/>
    <property type="match status" value="1"/>
</dbReference>
<dbReference type="AlphaFoldDB" id="A0A7S8IFV8"/>
<proteinExistence type="predicted"/>
<dbReference type="KEGG" id="pmet:G4Y79_02870"/>
<gene>
    <name evidence="1" type="ORF">G4Y79_02870</name>
</gene>
<dbReference type="Proteomes" id="UP000594468">
    <property type="component" value="Chromosome"/>
</dbReference>
<dbReference type="Pfam" id="PF01663">
    <property type="entry name" value="Phosphodiest"/>
    <property type="match status" value="1"/>
</dbReference>
<accession>A0A7S8IFV8</accession>
<dbReference type="InterPro" id="IPR017850">
    <property type="entry name" value="Alkaline_phosphatase_core_sf"/>
</dbReference>
<dbReference type="RefSeq" id="WP_195171405.1">
    <property type="nucleotide sequence ID" value="NZ_CP062983.1"/>
</dbReference>
<dbReference type="SUPFAM" id="SSF53649">
    <property type="entry name" value="Alkaline phosphatase-like"/>
    <property type="match status" value="1"/>
</dbReference>
<dbReference type="PANTHER" id="PTHR10151:SF120">
    <property type="entry name" value="BIS(5'-ADENOSYL)-TRIPHOSPHATASE"/>
    <property type="match status" value="1"/>
</dbReference>
<reference evidence="1 2" key="1">
    <citation type="submission" date="2020-02" db="EMBL/GenBank/DDBJ databases">
        <authorList>
            <person name="Zheng R.K."/>
            <person name="Sun C.M."/>
        </authorList>
    </citation>
    <scope>NUCLEOTIDE SEQUENCE [LARGE SCALE GENOMIC DNA]</scope>
    <source>
        <strain evidence="2">rifampicinis</strain>
    </source>
</reference>
<name>A0A7S8IFV8_9CHLR</name>
<sequence>MPQKLIVMMLDGISAEYFQTERSRMPFISALADRGHYVQNLHSAVLGVSLAGRIGMMTGVPGAQSSITGNTYWDGTTFRFPTPYDVRVKTLPEQAKEAGKDVAVVGFGMLRPESAHIFRAPWWVGPLIIRARDTGPSGDVWMRIIAERGEDQQRFKRIMSEAGLPSELAPMPMDPAPEKFLQYALMADHRIFDWVGALAASEEAPDLIITELGLPDSAQHSHGYKSEYAHWAIAYADMLVGKVVQRLAAAGKLDEYNLAVMSDHGHSPITKAIYTNNLLPGVTCAPDGSMLHVVAKNDEELREVTDKLAEFGCEPWNNDHVPDDYKDQISVFAAPEGLEFIAKPVKEGDTEPVGEPEHLSSHGIRPGLPGDDRLCVFAGPNVPQGITTEATALQVAPTFAALLGLPLSVYPAEPIFQPVSQPAEAVS</sequence>
<keyword evidence="2" id="KW-1185">Reference proteome</keyword>